<dbReference type="InterPro" id="IPR036525">
    <property type="entry name" value="Tubulin/FtsZ_GTPase_sf"/>
</dbReference>
<accession>A0A9P5Z4P3</accession>
<reference evidence="8" key="1">
    <citation type="submission" date="2020-11" db="EMBL/GenBank/DDBJ databases">
        <authorList>
            <consortium name="DOE Joint Genome Institute"/>
            <person name="Ahrendt S."/>
            <person name="Riley R."/>
            <person name="Andreopoulos W."/>
            <person name="Labutti K."/>
            <person name="Pangilinan J."/>
            <person name="Ruiz-Duenas F.J."/>
            <person name="Barrasa J.M."/>
            <person name="Sanchez-Garcia M."/>
            <person name="Camarero S."/>
            <person name="Miyauchi S."/>
            <person name="Serrano A."/>
            <person name="Linde D."/>
            <person name="Babiker R."/>
            <person name="Drula E."/>
            <person name="Ayuso-Fernandez I."/>
            <person name="Pacheco R."/>
            <person name="Padilla G."/>
            <person name="Ferreira P."/>
            <person name="Barriuso J."/>
            <person name="Kellner H."/>
            <person name="Castanera R."/>
            <person name="Alfaro M."/>
            <person name="Ramirez L."/>
            <person name="Pisabarro A.G."/>
            <person name="Kuo A."/>
            <person name="Tritt A."/>
            <person name="Lipzen A."/>
            <person name="He G."/>
            <person name="Yan M."/>
            <person name="Ng V."/>
            <person name="Cullen D."/>
            <person name="Martin F."/>
            <person name="Rosso M.-N."/>
            <person name="Henrissat B."/>
            <person name="Hibbett D."/>
            <person name="Martinez A.T."/>
            <person name="Grigoriev I.V."/>
        </authorList>
    </citation>
    <scope>NUCLEOTIDE SEQUENCE</scope>
    <source>
        <strain evidence="8">CIRM-BRFM 674</strain>
    </source>
</reference>
<proteinExistence type="inferred from homology"/>
<evidence type="ECO:0000256" key="5">
    <source>
        <dbReference type="SAM" id="MobiDB-lite"/>
    </source>
</evidence>
<gene>
    <name evidence="8" type="ORF">BDN70DRAFT_831685</name>
</gene>
<dbReference type="InterPro" id="IPR049942">
    <property type="entry name" value="DML1/Misato"/>
</dbReference>
<feature type="compositionally biased region" description="Basic and acidic residues" evidence="5">
    <location>
        <begin position="99"/>
        <end position="111"/>
    </location>
</feature>
<dbReference type="PANTHER" id="PTHR13391">
    <property type="entry name" value="MITOCHONDRIAL DISTRIBUTION REGULATOR MISATO"/>
    <property type="match status" value="1"/>
</dbReference>
<name>A0A9P5Z4P3_9AGAR</name>
<dbReference type="EMBL" id="MU155184">
    <property type="protein sequence ID" value="KAF9481069.1"/>
    <property type="molecule type" value="Genomic_DNA"/>
</dbReference>
<protein>
    <submittedName>
        <fullName evidence="8">Tubulin nucleotide-binding domain-like protein</fullName>
    </submittedName>
</protein>
<dbReference type="AlphaFoldDB" id="A0A9P5Z4P3"/>
<dbReference type="Pfam" id="PF10644">
    <property type="entry name" value="Misat_Tub_SegII"/>
    <property type="match status" value="1"/>
</dbReference>
<evidence type="ECO:0000256" key="4">
    <source>
        <dbReference type="ARBA" id="ARBA00023128"/>
    </source>
</evidence>
<dbReference type="SUPFAM" id="SSF52490">
    <property type="entry name" value="Tubulin nucleotide-binding domain-like"/>
    <property type="match status" value="1"/>
</dbReference>
<evidence type="ECO:0000256" key="3">
    <source>
        <dbReference type="ARBA" id="ARBA00008507"/>
    </source>
</evidence>
<dbReference type="Proteomes" id="UP000807469">
    <property type="component" value="Unassembled WGS sequence"/>
</dbReference>
<dbReference type="Gene3D" id="3.40.50.1440">
    <property type="entry name" value="Tubulin/FtsZ, GTPase domain"/>
    <property type="match status" value="1"/>
</dbReference>
<organism evidence="8 9">
    <name type="scientific">Pholiota conissans</name>
    <dbReference type="NCBI Taxonomy" id="109636"/>
    <lineage>
        <taxon>Eukaryota</taxon>
        <taxon>Fungi</taxon>
        <taxon>Dikarya</taxon>
        <taxon>Basidiomycota</taxon>
        <taxon>Agaricomycotina</taxon>
        <taxon>Agaricomycetes</taxon>
        <taxon>Agaricomycetidae</taxon>
        <taxon>Agaricales</taxon>
        <taxon>Agaricineae</taxon>
        <taxon>Strophariaceae</taxon>
        <taxon>Pholiota</taxon>
    </lineage>
</organism>
<evidence type="ECO:0000256" key="2">
    <source>
        <dbReference type="ARBA" id="ARBA00004173"/>
    </source>
</evidence>
<dbReference type="GO" id="GO:0007005">
    <property type="term" value="P:mitochondrion organization"/>
    <property type="evidence" value="ECO:0007669"/>
    <property type="project" value="InterPro"/>
</dbReference>
<evidence type="ECO:0000256" key="1">
    <source>
        <dbReference type="ARBA" id="ARBA00003757"/>
    </source>
</evidence>
<comment type="similarity">
    <text evidence="3">Belongs to the misato family.</text>
</comment>
<evidence type="ECO:0000259" key="6">
    <source>
        <dbReference type="Pfam" id="PF10644"/>
    </source>
</evidence>
<evidence type="ECO:0000313" key="9">
    <source>
        <dbReference type="Proteomes" id="UP000807469"/>
    </source>
</evidence>
<evidence type="ECO:0000313" key="8">
    <source>
        <dbReference type="EMBL" id="KAF9481069.1"/>
    </source>
</evidence>
<feature type="domain" description="Misato Segment II tubulin-like" evidence="6">
    <location>
        <begin position="2"/>
        <end position="110"/>
    </location>
</feature>
<keyword evidence="4" id="KW-0496">Mitochondrion</keyword>
<evidence type="ECO:0000259" key="7">
    <source>
        <dbReference type="Pfam" id="PF14881"/>
    </source>
</evidence>
<comment type="subcellular location">
    <subcellularLocation>
        <location evidence="2">Mitochondrion</location>
    </subcellularLocation>
</comment>
<feature type="domain" description="DML1/Misato tubulin" evidence="7">
    <location>
        <begin position="137"/>
        <end position="319"/>
    </location>
</feature>
<dbReference type="PANTHER" id="PTHR13391:SF0">
    <property type="entry name" value="PROTEIN MISATO HOMOLOG 1"/>
    <property type="match status" value="1"/>
</dbReference>
<feature type="region of interest" description="Disordered" evidence="5">
    <location>
        <begin position="99"/>
        <end position="132"/>
    </location>
</feature>
<dbReference type="Pfam" id="PF14881">
    <property type="entry name" value="Tubulin_3"/>
    <property type="match status" value="1"/>
</dbReference>
<dbReference type="GO" id="GO:0005739">
    <property type="term" value="C:mitochondrion"/>
    <property type="evidence" value="ECO:0007669"/>
    <property type="project" value="UniProtKB-SubCell"/>
</dbReference>
<keyword evidence="9" id="KW-1185">Reference proteome</keyword>
<sequence length="514" mass="57730">MKEIIYIQAGEFSNYTGTHFWNTQESYLPYDEHGDTEIEGDVSFCEGVDEEGRSTMYPRLLIFDRKSNFGTTGADDSEDDSSEIPALWTDGVVEYRQDKIPKSEYQKRMDEEAGAPDDTSGPTHDVKPEESAHDVGNIRYWSDFSRVYYLSRSFQKLPDLPEWEQSTVDWTQGQELFKRFNEESELMEGAFRISVEGCDNLQGIQIINDTDSFGSFMASFLASFRDEYLKLPSICIPVISGAISEHSSGYDAKTTKKLINEAFYLRTLNELSSMNIPIQEPTSWPKEWSDSLGYTSDSIFHQSAVLSAHVETCTLPFRLRLGHQAMSSVSGMLNWRNTCPFGELSGVFPFDYLSSLEERMINFSSNSPIKPSSLYSQLSVTRGFSEKQVSAYTKWSLERQPSNMSSIASIHASAYPLPNSFPSIKQAFVDSPTPTSDLITHAPSSLPMTKLYSSLSTSSNTAKTLEGYARFVEKAAQLHTSAIATMDISFDDLRELANDLWTMHDGAAEVTDET</sequence>
<dbReference type="InterPro" id="IPR019605">
    <property type="entry name" value="Misato_II_tubulin-like"/>
</dbReference>
<dbReference type="OrthoDB" id="271881at2759"/>
<dbReference type="InterPro" id="IPR029209">
    <property type="entry name" value="DML1/Misato_tubulin"/>
</dbReference>
<comment type="caution">
    <text evidence="8">The sequence shown here is derived from an EMBL/GenBank/DDBJ whole genome shotgun (WGS) entry which is preliminary data.</text>
</comment>
<comment type="function">
    <text evidence="1">Involved in the partitioning of the mitochondrial organelle and mitochondrial DNA (mtDNA) inheritance.</text>
</comment>